<dbReference type="EMBL" id="SLWM01000004">
    <property type="protein sequence ID" value="TCO25616.1"/>
    <property type="molecule type" value="Genomic_DNA"/>
</dbReference>
<organism evidence="1 2">
    <name type="scientific">Kribbella orskensis</name>
    <dbReference type="NCBI Taxonomy" id="2512216"/>
    <lineage>
        <taxon>Bacteria</taxon>
        <taxon>Bacillati</taxon>
        <taxon>Actinomycetota</taxon>
        <taxon>Actinomycetes</taxon>
        <taxon>Propionibacteriales</taxon>
        <taxon>Kribbellaceae</taxon>
        <taxon>Kribbella</taxon>
    </lineage>
</organism>
<protein>
    <submittedName>
        <fullName evidence="1">Uncharacterized protein</fullName>
    </submittedName>
</protein>
<comment type="caution">
    <text evidence="1">The sequence shown here is derived from an EMBL/GenBank/DDBJ whole genome shotgun (WGS) entry which is preliminary data.</text>
</comment>
<accession>A0ABY2BMG9</accession>
<dbReference type="RefSeq" id="WP_199239785.1">
    <property type="nucleotide sequence ID" value="NZ_SLWM01000004.1"/>
</dbReference>
<sequence length="58" mass="6471">MARTRTYSWADAQELAKASRGMSGLEFNHYLMEGGEATRIPMSSTIGFTITESNLVVW</sequence>
<gene>
    <name evidence="1" type="ORF">EV644_104120</name>
</gene>
<evidence type="ECO:0000313" key="1">
    <source>
        <dbReference type="EMBL" id="TCO25616.1"/>
    </source>
</evidence>
<evidence type="ECO:0000313" key="2">
    <source>
        <dbReference type="Proteomes" id="UP000295818"/>
    </source>
</evidence>
<keyword evidence="2" id="KW-1185">Reference proteome</keyword>
<dbReference type="Proteomes" id="UP000295818">
    <property type="component" value="Unassembled WGS sequence"/>
</dbReference>
<proteinExistence type="predicted"/>
<reference evidence="1 2" key="1">
    <citation type="journal article" date="2015" name="Stand. Genomic Sci.">
        <title>Genomic Encyclopedia of Bacterial and Archaeal Type Strains, Phase III: the genomes of soil and plant-associated and newly described type strains.</title>
        <authorList>
            <person name="Whitman W.B."/>
            <person name="Woyke T."/>
            <person name="Klenk H.P."/>
            <person name="Zhou Y."/>
            <person name="Lilburn T.G."/>
            <person name="Beck B.J."/>
            <person name="De Vos P."/>
            <person name="Vandamme P."/>
            <person name="Eisen J.A."/>
            <person name="Garrity G."/>
            <person name="Hugenholtz P."/>
            <person name="Kyrpides N.C."/>
        </authorList>
    </citation>
    <scope>NUCLEOTIDE SEQUENCE [LARGE SCALE GENOMIC DNA]</scope>
    <source>
        <strain evidence="1 2">VKM Ac-2538</strain>
    </source>
</reference>
<name>A0ABY2BMG9_9ACTN</name>